<dbReference type="AlphaFoldDB" id="A0A6B0Y0V2"/>
<dbReference type="GO" id="GO:0033294">
    <property type="term" value="F:ectoine binding"/>
    <property type="evidence" value="ECO:0007669"/>
    <property type="project" value="InterPro"/>
</dbReference>
<dbReference type="NCBIfam" id="TIGR02995">
    <property type="entry name" value="ectoine_ehuB"/>
    <property type="match status" value="1"/>
</dbReference>
<dbReference type="SUPFAM" id="SSF53850">
    <property type="entry name" value="Periplasmic binding protein-like II"/>
    <property type="match status" value="1"/>
</dbReference>
<comment type="caution">
    <text evidence="4">The sequence shown here is derived from an EMBL/GenBank/DDBJ whole genome shotgun (WGS) entry which is preliminary data.</text>
</comment>
<keyword evidence="1" id="KW-0732">Signal</keyword>
<dbReference type="Gene3D" id="3.40.190.10">
    <property type="entry name" value="Periplasmic binding protein-like II"/>
    <property type="match status" value="2"/>
</dbReference>
<dbReference type="GO" id="GO:0051470">
    <property type="term" value="P:ectoine transmembrane transport"/>
    <property type="evidence" value="ECO:0007669"/>
    <property type="project" value="InterPro"/>
</dbReference>
<dbReference type="Pfam" id="PF00497">
    <property type="entry name" value="SBP_bac_3"/>
    <property type="match status" value="1"/>
</dbReference>
<evidence type="ECO:0000259" key="3">
    <source>
        <dbReference type="SMART" id="SM00062"/>
    </source>
</evidence>
<gene>
    <name evidence="4" type="primary">ehuB</name>
    <name evidence="4" type="ORF">F4Y60_11265</name>
</gene>
<dbReference type="PANTHER" id="PTHR35936">
    <property type="entry name" value="MEMBRANE-BOUND LYTIC MUREIN TRANSGLYCOSYLASE F"/>
    <property type="match status" value="1"/>
</dbReference>
<dbReference type="EMBL" id="VXRY01000458">
    <property type="protein sequence ID" value="MXY34644.1"/>
    <property type="molecule type" value="Genomic_DNA"/>
</dbReference>
<sequence length="353" mass="37102">MQPQFLQSPGFHQRRGQLGRHDWRAGPVVGPRGRLGDSRGRGLTAERTGASRAVRGSPHFRPNREETMKDQTTRRTLLATSLGLGLAAASLGGALAQGLMEKATGEGLDVAFYNFQPYAYMDDTGNLTGTDVEILRTVLERMGGSIADAGATEWGALIPGVKTGRFDVVAAGMFVTPKRCAEVMFSEPTFGIQNALLLVEGNPHGLSNYESVAANPELKLGAVSGAAQVDYAKLAGIAESNIVQLPDNATGVAALQAGRIHAYAVSAPGVRQVLAALPDAGLEGGEPFIDVAGKPHVSHGAFAFRKSDADFVAAFNAELVAFVGTPEHIAIMEKHGMTVDELPVRSTADLCEG</sequence>
<proteinExistence type="predicted"/>
<accession>A0A6B0Y0V2</accession>
<feature type="region of interest" description="Disordered" evidence="2">
    <location>
        <begin position="1"/>
        <end position="72"/>
    </location>
</feature>
<feature type="compositionally biased region" description="Basic and acidic residues" evidence="2">
    <location>
        <begin position="62"/>
        <end position="72"/>
    </location>
</feature>
<protein>
    <submittedName>
        <fullName evidence="4">Ectoine/hydroxyectoine ABC transporter substrate-binding protein EhuB</fullName>
    </submittedName>
</protein>
<dbReference type="InterPro" id="IPR014337">
    <property type="entry name" value="Ectoine_EhuB"/>
</dbReference>
<dbReference type="SMART" id="SM00062">
    <property type="entry name" value="PBPb"/>
    <property type="match status" value="1"/>
</dbReference>
<dbReference type="PANTHER" id="PTHR35936:SF17">
    <property type="entry name" value="ARGININE-BINDING EXTRACELLULAR PROTEIN ARTP"/>
    <property type="match status" value="1"/>
</dbReference>
<evidence type="ECO:0000256" key="2">
    <source>
        <dbReference type="SAM" id="MobiDB-lite"/>
    </source>
</evidence>
<evidence type="ECO:0000313" key="4">
    <source>
        <dbReference type="EMBL" id="MXY34644.1"/>
    </source>
</evidence>
<reference evidence="4" key="1">
    <citation type="submission" date="2019-09" db="EMBL/GenBank/DDBJ databases">
        <title>Characterisation of the sponge microbiome using genome-centric metagenomics.</title>
        <authorList>
            <person name="Engelberts J.P."/>
            <person name="Robbins S.J."/>
            <person name="De Goeij J.M."/>
            <person name="Aranda M."/>
            <person name="Bell S.C."/>
            <person name="Webster N.S."/>
        </authorList>
    </citation>
    <scope>NUCLEOTIDE SEQUENCE</scope>
    <source>
        <strain evidence="4">SB0664_bin_43</strain>
    </source>
</reference>
<feature type="domain" description="Solute-binding protein family 3/N-terminal" evidence="3">
    <location>
        <begin position="107"/>
        <end position="339"/>
    </location>
</feature>
<dbReference type="InterPro" id="IPR001638">
    <property type="entry name" value="Solute-binding_3/MltF_N"/>
</dbReference>
<evidence type="ECO:0000256" key="1">
    <source>
        <dbReference type="ARBA" id="ARBA00022729"/>
    </source>
</evidence>
<name>A0A6B0Y0V2_9RHOB</name>
<organism evidence="4">
    <name type="scientific">Boseongicola sp. SB0664_bin_43</name>
    <dbReference type="NCBI Taxonomy" id="2604844"/>
    <lineage>
        <taxon>Bacteria</taxon>
        <taxon>Pseudomonadati</taxon>
        <taxon>Pseudomonadota</taxon>
        <taxon>Alphaproteobacteria</taxon>
        <taxon>Rhodobacterales</taxon>
        <taxon>Paracoccaceae</taxon>
        <taxon>Boseongicola</taxon>
    </lineage>
</organism>